<keyword evidence="9" id="KW-0807">Transducer</keyword>
<evidence type="ECO:0000256" key="6">
    <source>
        <dbReference type="ARBA" id="ARBA00023040"/>
    </source>
</evidence>
<sequence>MTSTEYAYGATVGIVYTIVGFSGNFLTLIALLRDRVLRQHVTTVFIMSLCISDLIYSSTCFPASAAAYLNNELMSNIVVCKLYASSLRINLGNTTFSIAGIAINRFILVVHPHLYKSFYQKSMIIGQLLIIWLLPVALLIPPLTDQLGTIEKLNIFCVVAEKDGKSIENVLFVVGLISPCLIITVSYGCIFYKVRQQCRKMSQCNSSQEKERHLTMMTLLIYVSFVVCCLPMLIEHIWFYESESLWPNLIVRTFGGALAVINPFIYAATNHKYRATYCDLFNGLKICGTIQPDFDISTGKSDSKATTTTNSTDV</sequence>
<accession>A0A9Q0MR11</accession>
<feature type="domain" description="G-protein coupled receptors family 1 profile" evidence="11">
    <location>
        <begin position="23"/>
        <end position="266"/>
    </location>
</feature>
<evidence type="ECO:0000256" key="3">
    <source>
        <dbReference type="ARBA" id="ARBA00022475"/>
    </source>
</evidence>
<dbReference type="SUPFAM" id="SSF81321">
    <property type="entry name" value="Family A G protein-coupled receptor-like"/>
    <property type="match status" value="1"/>
</dbReference>
<evidence type="ECO:0000256" key="5">
    <source>
        <dbReference type="ARBA" id="ARBA00022989"/>
    </source>
</evidence>
<dbReference type="InterPro" id="IPR017452">
    <property type="entry name" value="GPCR_Rhodpsn_7TM"/>
</dbReference>
<evidence type="ECO:0000256" key="10">
    <source>
        <dbReference type="SAM" id="Phobius"/>
    </source>
</evidence>
<dbReference type="EMBL" id="WJQU01000004">
    <property type="protein sequence ID" value="KAJ6635384.1"/>
    <property type="molecule type" value="Genomic_DNA"/>
</dbReference>
<feature type="transmembrane region" description="Helical" evidence="10">
    <location>
        <begin position="44"/>
        <end position="69"/>
    </location>
</feature>
<feature type="transmembrane region" description="Helical" evidence="10">
    <location>
        <begin position="6"/>
        <end position="32"/>
    </location>
</feature>
<dbReference type="PANTHER" id="PTHR24228:SF74">
    <property type="entry name" value="G-PROTEIN COUPLED RECEPTORS FAMILY 1 PROFILE DOMAIN-CONTAINING PROTEIN"/>
    <property type="match status" value="1"/>
</dbReference>
<dbReference type="PANTHER" id="PTHR24228">
    <property type="entry name" value="B2 BRADYKININ RECEPTOR/ANGIOTENSIN II RECEPTOR"/>
    <property type="match status" value="1"/>
</dbReference>
<dbReference type="PROSITE" id="PS50262">
    <property type="entry name" value="G_PROTEIN_RECEP_F1_2"/>
    <property type="match status" value="1"/>
</dbReference>
<evidence type="ECO:0000256" key="8">
    <source>
        <dbReference type="ARBA" id="ARBA00023170"/>
    </source>
</evidence>
<feature type="transmembrane region" description="Helical" evidence="10">
    <location>
        <begin position="246"/>
        <end position="267"/>
    </location>
</feature>
<feature type="transmembrane region" description="Helical" evidence="10">
    <location>
        <begin position="213"/>
        <end position="234"/>
    </location>
</feature>
<evidence type="ECO:0000313" key="12">
    <source>
        <dbReference type="EMBL" id="KAJ6635384.1"/>
    </source>
</evidence>
<dbReference type="OrthoDB" id="6117944at2759"/>
<evidence type="ECO:0000259" key="11">
    <source>
        <dbReference type="PROSITE" id="PS50262"/>
    </source>
</evidence>
<protein>
    <submittedName>
        <fullName evidence="12">Protein trapped in endoderm-1</fullName>
    </submittedName>
</protein>
<dbReference type="AlphaFoldDB" id="A0A9Q0MR11"/>
<keyword evidence="7 10" id="KW-0472">Membrane</keyword>
<feature type="transmembrane region" description="Helical" evidence="10">
    <location>
        <begin position="122"/>
        <end position="140"/>
    </location>
</feature>
<comment type="similarity">
    <text evidence="2">Belongs to the G-protein coupled receptor 1 family.</text>
</comment>
<gene>
    <name evidence="12" type="primary">Tre1_0</name>
    <name evidence="12" type="ORF">Bhyg_13969</name>
</gene>
<dbReference type="GO" id="GO:0005886">
    <property type="term" value="C:plasma membrane"/>
    <property type="evidence" value="ECO:0007669"/>
    <property type="project" value="UniProtKB-SubCell"/>
</dbReference>
<keyword evidence="8" id="KW-0675">Receptor</keyword>
<organism evidence="12 13">
    <name type="scientific">Pseudolycoriella hygida</name>
    <dbReference type="NCBI Taxonomy" id="35572"/>
    <lineage>
        <taxon>Eukaryota</taxon>
        <taxon>Metazoa</taxon>
        <taxon>Ecdysozoa</taxon>
        <taxon>Arthropoda</taxon>
        <taxon>Hexapoda</taxon>
        <taxon>Insecta</taxon>
        <taxon>Pterygota</taxon>
        <taxon>Neoptera</taxon>
        <taxon>Endopterygota</taxon>
        <taxon>Diptera</taxon>
        <taxon>Nematocera</taxon>
        <taxon>Sciaroidea</taxon>
        <taxon>Sciaridae</taxon>
        <taxon>Pseudolycoriella</taxon>
    </lineage>
</organism>
<keyword evidence="13" id="KW-1185">Reference proteome</keyword>
<evidence type="ECO:0000256" key="7">
    <source>
        <dbReference type="ARBA" id="ARBA00023136"/>
    </source>
</evidence>
<dbReference type="Gene3D" id="1.20.1070.10">
    <property type="entry name" value="Rhodopsin 7-helix transmembrane proteins"/>
    <property type="match status" value="1"/>
</dbReference>
<keyword evidence="5 10" id="KW-1133">Transmembrane helix</keyword>
<dbReference type="InterPro" id="IPR000276">
    <property type="entry name" value="GPCR_Rhodpsn"/>
</dbReference>
<keyword evidence="4 10" id="KW-0812">Transmembrane</keyword>
<comment type="caution">
    <text evidence="12">The sequence shown here is derived from an EMBL/GenBank/DDBJ whole genome shotgun (WGS) entry which is preliminary data.</text>
</comment>
<feature type="transmembrane region" description="Helical" evidence="10">
    <location>
        <begin position="170"/>
        <end position="192"/>
    </location>
</feature>
<dbReference type="Proteomes" id="UP001151699">
    <property type="component" value="Chromosome C"/>
</dbReference>
<proteinExistence type="inferred from homology"/>
<dbReference type="Pfam" id="PF00001">
    <property type="entry name" value="7tm_1"/>
    <property type="match status" value="1"/>
</dbReference>
<evidence type="ECO:0000313" key="13">
    <source>
        <dbReference type="Proteomes" id="UP001151699"/>
    </source>
</evidence>
<evidence type="ECO:0000256" key="4">
    <source>
        <dbReference type="ARBA" id="ARBA00022692"/>
    </source>
</evidence>
<dbReference type="PRINTS" id="PR00237">
    <property type="entry name" value="GPCRRHODOPSN"/>
</dbReference>
<name>A0A9Q0MR11_9DIPT</name>
<evidence type="ECO:0000256" key="9">
    <source>
        <dbReference type="ARBA" id="ARBA00023224"/>
    </source>
</evidence>
<dbReference type="GO" id="GO:0004930">
    <property type="term" value="F:G protein-coupled receptor activity"/>
    <property type="evidence" value="ECO:0007669"/>
    <property type="project" value="UniProtKB-KW"/>
</dbReference>
<keyword evidence="6" id="KW-0297">G-protein coupled receptor</keyword>
<evidence type="ECO:0000256" key="2">
    <source>
        <dbReference type="ARBA" id="ARBA00010663"/>
    </source>
</evidence>
<comment type="subcellular location">
    <subcellularLocation>
        <location evidence="1">Cell membrane</location>
        <topology evidence="1">Multi-pass membrane protein</topology>
    </subcellularLocation>
</comment>
<feature type="transmembrane region" description="Helical" evidence="10">
    <location>
        <begin position="89"/>
        <end position="110"/>
    </location>
</feature>
<keyword evidence="3" id="KW-1003">Cell membrane</keyword>
<reference evidence="12" key="1">
    <citation type="submission" date="2022-07" db="EMBL/GenBank/DDBJ databases">
        <authorList>
            <person name="Trinca V."/>
            <person name="Uliana J.V.C."/>
            <person name="Torres T.T."/>
            <person name="Ward R.J."/>
            <person name="Monesi N."/>
        </authorList>
    </citation>
    <scope>NUCLEOTIDE SEQUENCE</scope>
    <source>
        <strain evidence="12">HSMRA1968</strain>
        <tissue evidence="12">Whole embryos</tissue>
    </source>
</reference>
<evidence type="ECO:0000256" key="1">
    <source>
        <dbReference type="ARBA" id="ARBA00004651"/>
    </source>
</evidence>